<reference evidence="3" key="1">
    <citation type="submission" date="2023-10" db="EMBL/GenBank/DDBJ databases">
        <authorList>
            <person name="Chen Y."/>
            <person name="Shah S."/>
            <person name="Dougan E. K."/>
            <person name="Thang M."/>
            <person name="Chan C."/>
        </authorList>
    </citation>
    <scope>NUCLEOTIDE SEQUENCE [LARGE SCALE GENOMIC DNA]</scope>
</reference>
<feature type="coiled-coil region" evidence="1">
    <location>
        <begin position="38"/>
        <end position="75"/>
    </location>
</feature>
<evidence type="ECO:0000313" key="4">
    <source>
        <dbReference type="Proteomes" id="UP001189429"/>
    </source>
</evidence>
<feature type="region of interest" description="Disordered" evidence="2">
    <location>
        <begin position="119"/>
        <end position="138"/>
    </location>
</feature>
<dbReference type="EMBL" id="CAUYUJ010021584">
    <property type="protein sequence ID" value="CAK0905568.1"/>
    <property type="molecule type" value="Genomic_DNA"/>
</dbReference>
<keyword evidence="4" id="KW-1185">Reference proteome</keyword>
<name>A0ABN9XZH0_9DINO</name>
<feature type="compositionally biased region" description="Basic and acidic residues" evidence="2">
    <location>
        <begin position="1"/>
        <end position="19"/>
    </location>
</feature>
<keyword evidence="1" id="KW-0175">Coiled coil</keyword>
<sequence length="325" mass="36022">MAAKDAEAADEAKAGEPLRTRRQVCSAEKDATSVHERLALLHNRLHDLRKRLQKFAKQQAELAKHAEDKKKLQTATTKIRYLERRANQLAAAGQPAVAGAGKDWNLAVQHLTAAVDTPKKVHGEAAARAPRLGKGKQALAHVEQKRQDGRDRARHMPFQRSQRDRDKAAECSSDGERLTVSLKCWLGRAKVQASHAKLIHPDFGIFPGDCPWLAVKGTMLSCGQAIRTVAACQSCIEYYAEEAKIADALGKDAPGKSTLAWRKWVQEHSDGGGGPLHKWTMSSTPWQPLAPKNAGKNKLRITVHSHVTAERVYWVTRIVIHMLHR</sequence>
<protein>
    <submittedName>
        <fullName evidence="3">Uncharacterized protein</fullName>
    </submittedName>
</protein>
<evidence type="ECO:0000256" key="2">
    <source>
        <dbReference type="SAM" id="MobiDB-lite"/>
    </source>
</evidence>
<gene>
    <name evidence="3" type="ORF">PCOR1329_LOCUS81249</name>
</gene>
<feature type="region of interest" description="Disordered" evidence="2">
    <location>
        <begin position="144"/>
        <end position="170"/>
    </location>
</feature>
<feature type="compositionally biased region" description="Basic and acidic residues" evidence="2">
    <location>
        <begin position="161"/>
        <end position="170"/>
    </location>
</feature>
<organism evidence="3 4">
    <name type="scientific">Prorocentrum cordatum</name>
    <dbReference type="NCBI Taxonomy" id="2364126"/>
    <lineage>
        <taxon>Eukaryota</taxon>
        <taxon>Sar</taxon>
        <taxon>Alveolata</taxon>
        <taxon>Dinophyceae</taxon>
        <taxon>Prorocentrales</taxon>
        <taxon>Prorocentraceae</taxon>
        <taxon>Prorocentrum</taxon>
    </lineage>
</organism>
<dbReference type="Proteomes" id="UP001189429">
    <property type="component" value="Unassembled WGS sequence"/>
</dbReference>
<evidence type="ECO:0000256" key="1">
    <source>
        <dbReference type="SAM" id="Coils"/>
    </source>
</evidence>
<feature type="region of interest" description="Disordered" evidence="2">
    <location>
        <begin position="1"/>
        <end position="23"/>
    </location>
</feature>
<evidence type="ECO:0000313" key="3">
    <source>
        <dbReference type="EMBL" id="CAK0905568.1"/>
    </source>
</evidence>
<comment type="caution">
    <text evidence="3">The sequence shown here is derived from an EMBL/GenBank/DDBJ whole genome shotgun (WGS) entry which is preliminary data.</text>
</comment>
<accession>A0ABN9XZH0</accession>
<proteinExistence type="predicted"/>